<name>A0A7D3UR09_9VIRU</name>
<gene>
    <name evidence="1" type="ORF">Fadolivirus_1_775</name>
</gene>
<keyword evidence="2" id="KW-1185">Reference proteome</keyword>
<protein>
    <submittedName>
        <fullName evidence="1">Uncharacterized protein</fullName>
    </submittedName>
</protein>
<evidence type="ECO:0000313" key="1">
    <source>
        <dbReference type="EMBL" id="QKF94233.1"/>
    </source>
</evidence>
<accession>A0A7D3UR09</accession>
<dbReference type="Proteomes" id="UP001162001">
    <property type="component" value="Segment"/>
</dbReference>
<dbReference type="EMBL" id="MT418680">
    <property type="protein sequence ID" value="QKF94233.1"/>
    <property type="molecule type" value="Genomic_DNA"/>
</dbReference>
<reference evidence="1 2" key="1">
    <citation type="submission" date="2020-04" db="EMBL/GenBank/DDBJ databases">
        <title>Advantages and limits of metagenomic assembly and binning of a giant virus.</title>
        <authorList>
            <person name="Schulz F."/>
            <person name="Andreani J."/>
            <person name="Francis R."/>
            <person name="Boudjemaa H."/>
            <person name="Bou Khalil J.Y."/>
            <person name="Lee J."/>
            <person name="La Scola B."/>
            <person name="Woyke T."/>
        </authorList>
    </citation>
    <scope>NUCLEOTIDE SEQUENCE [LARGE SCALE GENOMIC DNA]</scope>
    <source>
        <strain evidence="1 2">FV1/VV64</strain>
    </source>
</reference>
<sequence length="269" mass="31790">MTNLINSDIIYTNRILVNPSFTDIANEEVSLKDIVILYNNGKEWKVIPLYVMQMYPIIHDKYYQINKNDIQLENNITIYMCPYTLYSSVYFSKLIPFNKLYNNNLTLLDEDDKNILLIPITNTYLSLSNNIIINKYTRKNDVKIMTLRNAITNYPDCRFINTTQINKIDPLVTENYINDNKILFHHNHYSNKYNSKQLIHIIEYISKKQDKYKYTIIIPKNNNIDITKNGLGEYFNKMIGDIRDKGGIIYPCFWFAWNGIHPNTKIIAL</sequence>
<organism evidence="1 2">
    <name type="scientific">Fadolivirus FV1/VV64</name>
    <dbReference type="NCBI Taxonomy" id="3070911"/>
    <lineage>
        <taxon>Viruses</taxon>
        <taxon>Varidnaviria</taxon>
        <taxon>Bamfordvirae</taxon>
        <taxon>Nucleocytoviricota</taxon>
        <taxon>Megaviricetes</taxon>
        <taxon>Imitervirales</taxon>
        <taxon>Mimiviridae</taxon>
        <taxon>Klosneuvirinae</taxon>
        <taxon>Fadolivirus</taxon>
        <taxon>Fadolivirus algeromassiliense</taxon>
    </lineage>
</organism>
<proteinExistence type="predicted"/>
<evidence type="ECO:0000313" key="2">
    <source>
        <dbReference type="Proteomes" id="UP001162001"/>
    </source>
</evidence>